<evidence type="ECO:0000313" key="1">
    <source>
        <dbReference type="EMBL" id="AFC71443.1"/>
    </source>
</evidence>
<gene>
    <name evidence="1" type="ordered locus">MC5_05965</name>
</gene>
<sequence length="88" mass="10169">MAAFGLEIIKFKRWQKLDIDTYKISKIVRGEFTTQNLVCSHLQHEDFILLKKNFNIIPVASKLKGKKIYFKVGNLSPIEITFQNKAGL</sequence>
<dbReference type="HOGENOM" id="CLU_2467009_0_0_5"/>
<accession>H8K850</accession>
<dbReference type="AlphaFoldDB" id="H8K850"/>
<protein>
    <submittedName>
        <fullName evidence="1">Uncharacterized protein</fullName>
    </submittedName>
</protein>
<keyword evidence="2" id="KW-1185">Reference proteome</keyword>
<proteinExistence type="predicted"/>
<organism evidence="1 2">
    <name type="scientific">Rickettsia australis (strain Cutlack)</name>
    <dbReference type="NCBI Taxonomy" id="1105110"/>
    <lineage>
        <taxon>Bacteria</taxon>
        <taxon>Pseudomonadati</taxon>
        <taxon>Pseudomonadota</taxon>
        <taxon>Alphaproteobacteria</taxon>
        <taxon>Rickettsiales</taxon>
        <taxon>Rickettsiaceae</taxon>
        <taxon>Rickettsieae</taxon>
        <taxon>Rickettsia</taxon>
        <taxon>spotted fever group</taxon>
    </lineage>
</organism>
<dbReference type="KEGG" id="rau:MC5_05965"/>
<reference evidence="2" key="1">
    <citation type="submission" date="2012-02" db="EMBL/GenBank/DDBJ databases">
        <title>Complete genome sequence of Rickettsia australis strain Cutlack.</title>
        <authorList>
            <person name="Johnson S.L."/>
            <person name="Munk A.C."/>
            <person name="Han S."/>
            <person name="Bruce D.C."/>
            <person name="Dasch G.A."/>
        </authorList>
    </citation>
    <scope>NUCLEOTIDE SEQUENCE [LARGE SCALE GENOMIC DNA]</scope>
    <source>
        <strain evidence="2">Cutlack</strain>
    </source>
</reference>
<dbReference type="RefSeq" id="WP_014412967.1">
    <property type="nucleotide sequence ID" value="NC_017058.1"/>
</dbReference>
<dbReference type="STRING" id="1105110.MC5_05965"/>
<name>H8K850_RICAC</name>
<dbReference type="Proteomes" id="UP000007589">
    <property type="component" value="Chromosome"/>
</dbReference>
<dbReference type="EMBL" id="CP003338">
    <property type="protein sequence ID" value="AFC71443.1"/>
    <property type="molecule type" value="Genomic_DNA"/>
</dbReference>
<evidence type="ECO:0000313" key="2">
    <source>
        <dbReference type="Proteomes" id="UP000007589"/>
    </source>
</evidence>